<feature type="compositionally biased region" description="Polar residues" evidence="3">
    <location>
        <begin position="273"/>
        <end position="314"/>
    </location>
</feature>
<protein>
    <submittedName>
        <fullName evidence="4">Uncharacterized protein</fullName>
    </submittedName>
</protein>
<dbReference type="KEGG" id="tet:TTHERM_00494560"/>
<dbReference type="GeneID" id="7843424"/>
<dbReference type="InParanoid" id="I7LWW7"/>
<dbReference type="Pfam" id="PF13879">
    <property type="entry name" value="Hmw_CFAP97"/>
    <property type="match status" value="1"/>
</dbReference>
<organism evidence="4 5">
    <name type="scientific">Tetrahymena thermophila (strain SB210)</name>
    <dbReference type="NCBI Taxonomy" id="312017"/>
    <lineage>
        <taxon>Eukaryota</taxon>
        <taxon>Sar</taxon>
        <taxon>Alveolata</taxon>
        <taxon>Ciliophora</taxon>
        <taxon>Intramacronucleata</taxon>
        <taxon>Oligohymenophorea</taxon>
        <taxon>Hymenostomatida</taxon>
        <taxon>Tetrahymenina</taxon>
        <taxon>Tetrahymenidae</taxon>
        <taxon>Tetrahymena</taxon>
    </lineage>
</organism>
<comment type="similarity">
    <text evidence="1">Belongs to the CFAP97 family.</text>
</comment>
<evidence type="ECO:0000313" key="4">
    <source>
        <dbReference type="EMBL" id="EAS02995.1"/>
    </source>
</evidence>
<feature type="region of interest" description="Disordered" evidence="3">
    <location>
        <begin position="477"/>
        <end position="500"/>
    </location>
</feature>
<feature type="compositionally biased region" description="Polar residues" evidence="3">
    <location>
        <begin position="233"/>
        <end position="245"/>
    </location>
</feature>
<keyword evidence="2" id="KW-0175">Coiled coil</keyword>
<feature type="region of interest" description="Disordered" evidence="3">
    <location>
        <begin position="525"/>
        <end position="666"/>
    </location>
</feature>
<gene>
    <name evidence="4" type="ORF">TTHERM_00494560</name>
</gene>
<dbReference type="HOGENOM" id="CLU_412525_0_0_1"/>
<feature type="compositionally biased region" description="Polar residues" evidence="3">
    <location>
        <begin position="200"/>
        <end position="212"/>
    </location>
</feature>
<feature type="compositionally biased region" description="Acidic residues" evidence="3">
    <location>
        <begin position="654"/>
        <end position="666"/>
    </location>
</feature>
<feature type="compositionally biased region" description="Low complexity" evidence="3">
    <location>
        <begin position="258"/>
        <end position="272"/>
    </location>
</feature>
<feature type="compositionally biased region" description="Polar residues" evidence="3">
    <location>
        <begin position="636"/>
        <end position="651"/>
    </location>
</feature>
<accession>I7LWW7</accession>
<proteinExistence type="inferred from homology"/>
<dbReference type="EMBL" id="GG662512">
    <property type="protein sequence ID" value="EAS02995.1"/>
    <property type="molecule type" value="Genomic_DNA"/>
</dbReference>
<dbReference type="AlphaFoldDB" id="I7LWW7"/>
<feature type="compositionally biased region" description="Polar residues" evidence="3">
    <location>
        <begin position="566"/>
        <end position="589"/>
    </location>
</feature>
<evidence type="ECO:0000256" key="1">
    <source>
        <dbReference type="ARBA" id="ARBA00008315"/>
    </source>
</evidence>
<feature type="compositionally biased region" description="Acidic residues" evidence="3">
    <location>
        <begin position="534"/>
        <end position="544"/>
    </location>
</feature>
<feature type="region of interest" description="Disordered" evidence="3">
    <location>
        <begin position="361"/>
        <end position="437"/>
    </location>
</feature>
<evidence type="ECO:0000256" key="3">
    <source>
        <dbReference type="SAM" id="MobiDB-lite"/>
    </source>
</evidence>
<name>I7LWW7_TETTS</name>
<feature type="coiled-coil region" evidence="2">
    <location>
        <begin position="442"/>
        <end position="469"/>
    </location>
</feature>
<feature type="region of interest" description="Disordered" evidence="3">
    <location>
        <begin position="170"/>
        <end position="191"/>
    </location>
</feature>
<dbReference type="Proteomes" id="UP000009168">
    <property type="component" value="Unassembled WGS sequence"/>
</dbReference>
<dbReference type="RefSeq" id="XP_001023240.1">
    <property type="nucleotide sequence ID" value="XM_001023240.2"/>
</dbReference>
<feature type="region of interest" description="Disordered" evidence="3">
    <location>
        <begin position="200"/>
        <end position="219"/>
    </location>
</feature>
<feature type="compositionally biased region" description="Polar residues" evidence="3">
    <location>
        <begin position="477"/>
        <end position="494"/>
    </location>
</feature>
<dbReference type="InterPro" id="IPR029488">
    <property type="entry name" value="Hmw/CFAP97"/>
</dbReference>
<feature type="compositionally biased region" description="Polar residues" evidence="3">
    <location>
        <begin position="361"/>
        <end position="403"/>
    </location>
</feature>
<sequence>MNAPRYIQKSIVNQHQQNYEYKNHVKRLQEIKTKRSKTLSSNTSSSLDLKSKQQMRFLKQQIDKLNVINKENEALLGRLVNINNGKLKRFVNSDQVEDSMFKFIQKKADVSEIQRKIQEEKLKEENTQIVRRLIERIQKNEQLSKEQRQRAISEYLKQRKLMQKYSNYQAEPSKMNISSNENNISTEHNENSRYIRSNNLPSQERDQNNSPGAHSGELKLPPLQEQKNILVSENDISQRSQSSKLVSKGTHKNSITHGINSNNISLNSGSGNKYNYQVKGNTEINNGSHNYSNVSSNQINRKNTSNSSQKYEYSEQNSAMYQYENHNMINQIENLKSNTSQKGKSKEKKLLNNILQECYTKSDQQKSSRSMDQSKVVSVKNQDGNTSKVIQTNESSENMNFQKIRSENTSSKNNTSINTLQDIEPKKSQTDNTNSVKIGKILNTNQNKNVKLQNTIQQNQKNIKDQNNLSLASIQNKSKANQSKNTTLQQSNSSKQHKIPINKLRCSSEKIDLGSNQKVYKDKRRISTTAANNNDDDDRYDDEPEKINIKQNQKKPIIQDEKTIYQKRNSAQVVENEDIPQSYTPQKQSYNEEDYHQEYEIEEDECIQEDKSSQNKKQQQQKPLDSYNFYDKDQQKTQNVTKSQNRYQNQSQQIEDDQIIDEDFNL</sequence>
<feature type="compositionally biased region" description="Low complexity" evidence="3">
    <location>
        <begin position="176"/>
        <end position="186"/>
    </location>
</feature>
<keyword evidence="5" id="KW-1185">Reference proteome</keyword>
<feature type="region of interest" description="Disordered" evidence="3">
    <location>
        <begin position="233"/>
        <end position="314"/>
    </location>
</feature>
<reference evidence="5" key="1">
    <citation type="journal article" date="2006" name="PLoS Biol.">
        <title>Macronuclear genome sequence of the ciliate Tetrahymena thermophila, a model eukaryote.</title>
        <authorList>
            <person name="Eisen J.A."/>
            <person name="Coyne R.S."/>
            <person name="Wu M."/>
            <person name="Wu D."/>
            <person name="Thiagarajan M."/>
            <person name="Wortman J.R."/>
            <person name="Badger J.H."/>
            <person name="Ren Q."/>
            <person name="Amedeo P."/>
            <person name="Jones K.M."/>
            <person name="Tallon L.J."/>
            <person name="Delcher A.L."/>
            <person name="Salzberg S.L."/>
            <person name="Silva J.C."/>
            <person name="Haas B.J."/>
            <person name="Majoros W.H."/>
            <person name="Farzad M."/>
            <person name="Carlton J.M."/>
            <person name="Smith R.K. Jr."/>
            <person name="Garg J."/>
            <person name="Pearlman R.E."/>
            <person name="Karrer K.M."/>
            <person name="Sun L."/>
            <person name="Manning G."/>
            <person name="Elde N.C."/>
            <person name="Turkewitz A.P."/>
            <person name="Asai D.J."/>
            <person name="Wilkes D.E."/>
            <person name="Wang Y."/>
            <person name="Cai H."/>
            <person name="Collins K."/>
            <person name="Stewart B.A."/>
            <person name="Lee S.R."/>
            <person name="Wilamowska K."/>
            <person name="Weinberg Z."/>
            <person name="Ruzzo W.L."/>
            <person name="Wloga D."/>
            <person name="Gaertig J."/>
            <person name="Frankel J."/>
            <person name="Tsao C.-C."/>
            <person name="Gorovsky M.A."/>
            <person name="Keeling P.J."/>
            <person name="Waller R.F."/>
            <person name="Patron N.J."/>
            <person name="Cherry J.M."/>
            <person name="Stover N.A."/>
            <person name="Krieger C.J."/>
            <person name="del Toro C."/>
            <person name="Ryder H.F."/>
            <person name="Williamson S.C."/>
            <person name="Barbeau R.A."/>
            <person name="Hamilton E.P."/>
            <person name="Orias E."/>
        </authorList>
    </citation>
    <scope>NUCLEOTIDE SEQUENCE [LARGE SCALE GENOMIC DNA]</scope>
    <source>
        <strain evidence="5">SB210</strain>
    </source>
</reference>
<feature type="compositionally biased region" description="Low complexity" evidence="3">
    <location>
        <begin position="407"/>
        <end position="419"/>
    </location>
</feature>
<evidence type="ECO:0000313" key="5">
    <source>
        <dbReference type="Proteomes" id="UP000009168"/>
    </source>
</evidence>
<evidence type="ECO:0000256" key="2">
    <source>
        <dbReference type="SAM" id="Coils"/>
    </source>
</evidence>